<name>X6PDB5_RETFI</name>
<comment type="caution">
    <text evidence="1">The sequence shown here is derived from an EMBL/GenBank/DDBJ whole genome shotgun (WGS) entry which is preliminary data.</text>
</comment>
<proteinExistence type="predicted"/>
<keyword evidence="2" id="KW-1185">Reference proteome</keyword>
<accession>X6PDB5</accession>
<protein>
    <submittedName>
        <fullName evidence="1">Uncharacterized protein</fullName>
    </submittedName>
</protein>
<dbReference type="EMBL" id="ASPP01000908">
    <property type="protein sequence ID" value="ETO36201.1"/>
    <property type="molecule type" value="Genomic_DNA"/>
</dbReference>
<dbReference type="Proteomes" id="UP000023152">
    <property type="component" value="Unassembled WGS sequence"/>
</dbReference>
<gene>
    <name evidence="1" type="ORF">RFI_00859</name>
</gene>
<evidence type="ECO:0000313" key="2">
    <source>
        <dbReference type="Proteomes" id="UP000023152"/>
    </source>
</evidence>
<reference evidence="1 2" key="1">
    <citation type="journal article" date="2013" name="Curr. Biol.">
        <title>The Genome of the Foraminiferan Reticulomyxa filosa.</title>
        <authorList>
            <person name="Glockner G."/>
            <person name="Hulsmann N."/>
            <person name="Schleicher M."/>
            <person name="Noegel A.A."/>
            <person name="Eichinger L."/>
            <person name="Gallinger C."/>
            <person name="Pawlowski J."/>
            <person name="Sierra R."/>
            <person name="Euteneuer U."/>
            <person name="Pillet L."/>
            <person name="Moustafa A."/>
            <person name="Platzer M."/>
            <person name="Groth M."/>
            <person name="Szafranski K."/>
            <person name="Schliwa M."/>
        </authorList>
    </citation>
    <scope>NUCLEOTIDE SEQUENCE [LARGE SCALE GENOMIC DNA]</scope>
</reference>
<dbReference type="AlphaFoldDB" id="X6PDB5"/>
<organism evidence="1 2">
    <name type="scientific">Reticulomyxa filosa</name>
    <dbReference type="NCBI Taxonomy" id="46433"/>
    <lineage>
        <taxon>Eukaryota</taxon>
        <taxon>Sar</taxon>
        <taxon>Rhizaria</taxon>
        <taxon>Retaria</taxon>
        <taxon>Foraminifera</taxon>
        <taxon>Monothalamids</taxon>
        <taxon>Reticulomyxidae</taxon>
        <taxon>Reticulomyxa</taxon>
    </lineage>
</organism>
<evidence type="ECO:0000313" key="1">
    <source>
        <dbReference type="EMBL" id="ETO36201.1"/>
    </source>
</evidence>
<sequence length="254" mass="29338">MNAGNNENQLSISGKTSQENKKELDRRWDILCKRIELLKQNTKAAKVDEDMCKNLEALLTKQTQTLLDINKRNQRDLSLLCEYQQNLLACLDEIEDASQSSELDVQRWTDRINEIEMYYPFKDVNSSFKQDTKTKLENSSVVASNVIQSVETINPEKKKKAKKIETESKEKELKSMEFAPKAKIPVQGFPRYFSLYPRYIKSLHSLFFLFLPKYSLLSTVQLTGSMWVGSKVMTIRVGDDIVETRFTFSVIGPK</sequence>